<proteinExistence type="predicted"/>
<dbReference type="SMART" id="SM00347">
    <property type="entry name" value="HTH_MARR"/>
    <property type="match status" value="1"/>
</dbReference>
<name>A0A4R4VMM9_9PSEU</name>
<gene>
    <name evidence="2" type="ORF">E1181_18425</name>
</gene>
<protein>
    <submittedName>
        <fullName evidence="2">MarR family transcriptional regulator</fullName>
    </submittedName>
</protein>
<dbReference type="InterPro" id="IPR000835">
    <property type="entry name" value="HTH_MarR-typ"/>
</dbReference>
<dbReference type="InterPro" id="IPR036390">
    <property type="entry name" value="WH_DNA-bd_sf"/>
</dbReference>
<comment type="caution">
    <text evidence="2">The sequence shown here is derived from an EMBL/GenBank/DDBJ whole genome shotgun (WGS) entry which is preliminary data.</text>
</comment>
<dbReference type="OrthoDB" id="3177763at2"/>
<dbReference type="PANTHER" id="PTHR33164">
    <property type="entry name" value="TRANSCRIPTIONAL REGULATOR, MARR FAMILY"/>
    <property type="match status" value="1"/>
</dbReference>
<dbReference type="GO" id="GO:0003700">
    <property type="term" value="F:DNA-binding transcription factor activity"/>
    <property type="evidence" value="ECO:0007669"/>
    <property type="project" value="InterPro"/>
</dbReference>
<dbReference type="InterPro" id="IPR036388">
    <property type="entry name" value="WH-like_DNA-bd_sf"/>
</dbReference>
<reference evidence="2 3" key="1">
    <citation type="submission" date="2019-03" db="EMBL/GenBank/DDBJ databases">
        <title>Draft genome sequences of novel Actinobacteria.</title>
        <authorList>
            <person name="Sahin N."/>
            <person name="Ay H."/>
            <person name="Saygin H."/>
        </authorList>
    </citation>
    <scope>NUCLEOTIDE SEQUENCE [LARGE SCALE GENOMIC DNA]</scope>
    <source>
        <strain evidence="2 3">16K309</strain>
    </source>
</reference>
<dbReference type="GO" id="GO:0006950">
    <property type="term" value="P:response to stress"/>
    <property type="evidence" value="ECO:0007669"/>
    <property type="project" value="TreeGrafter"/>
</dbReference>
<evidence type="ECO:0000259" key="1">
    <source>
        <dbReference type="PROSITE" id="PS50995"/>
    </source>
</evidence>
<evidence type="ECO:0000313" key="3">
    <source>
        <dbReference type="Proteomes" id="UP000295674"/>
    </source>
</evidence>
<dbReference type="PANTHER" id="PTHR33164:SF43">
    <property type="entry name" value="HTH-TYPE TRANSCRIPTIONAL REPRESSOR YETL"/>
    <property type="match status" value="1"/>
</dbReference>
<dbReference type="Pfam" id="PF12802">
    <property type="entry name" value="MarR_2"/>
    <property type="match status" value="1"/>
</dbReference>
<dbReference type="EMBL" id="SMKS01000032">
    <property type="protein sequence ID" value="TDD04263.1"/>
    <property type="molecule type" value="Genomic_DNA"/>
</dbReference>
<dbReference type="SUPFAM" id="SSF46785">
    <property type="entry name" value="Winged helix' DNA-binding domain"/>
    <property type="match status" value="1"/>
</dbReference>
<dbReference type="AlphaFoldDB" id="A0A4R4VMM9"/>
<dbReference type="InterPro" id="IPR039422">
    <property type="entry name" value="MarR/SlyA-like"/>
</dbReference>
<dbReference type="Gene3D" id="1.10.10.10">
    <property type="entry name" value="Winged helix-like DNA-binding domain superfamily/Winged helix DNA-binding domain"/>
    <property type="match status" value="1"/>
</dbReference>
<organism evidence="2 3">
    <name type="scientific">Saccharopolyspora terrae</name>
    <dbReference type="NCBI Taxonomy" id="2530384"/>
    <lineage>
        <taxon>Bacteria</taxon>
        <taxon>Bacillati</taxon>
        <taxon>Actinomycetota</taxon>
        <taxon>Actinomycetes</taxon>
        <taxon>Pseudonocardiales</taxon>
        <taxon>Pseudonocardiaceae</taxon>
        <taxon>Saccharopolyspora</taxon>
    </lineage>
</organism>
<evidence type="ECO:0000313" key="2">
    <source>
        <dbReference type="EMBL" id="TDD04263.1"/>
    </source>
</evidence>
<accession>A0A4R4VMM9</accession>
<dbReference type="PROSITE" id="PS50995">
    <property type="entry name" value="HTH_MARR_2"/>
    <property type="match status" value="1"/>
</dbReference>
<keyword evidence="3" id="KW-1185">Reference proteome</keyword>
<dbReference type="Proteomes" id="UP000295674">
    <property type="component" value="Unassembled WGS sequence"/>
</dbReference>
<feature type="domain" description="HTH marR-type" evidence="1">
    <location>
        <begin position="1"/>
        <end position="125"/>
    </location>
</feature>
<sequence>MNLGRKLREEVERELRTSGMSLRHLSALGHLAREPGLSYSELARRAGVTAQSMQATLNQLEALGAVERTTEAGRGRTARLQVTEHGESLRATARNVIAETDEKLLATVPADDRSALTRALINAFAPPQE</sequence>